<accession>A0ABQ4XTX5</accession>
<evidence type="ECO:0000256" key="1">
    <source>
        <dbReference type="SAM" id="Coils"/>
    </source>
</evidence>
<feature type="coiled-coil region" evidence="1">
    <location>
        <begin position="6"/>
        <end position="40"/>
    </location>
</feature>
<evidence type="ECO:0000256" key="2">
    <source>
        <dbReference type="SAM" id="MobiDB-lite"/>
    </source>
</evidence>
<organism evidence="3 4">
    <name type="scientific">Tanacetum coccineum</name>
    <dbReference type="NCBI Taxonomy" id="301880"/>
    <lineage>
        <taxon>Eukaryota</taxon>
        <taxon>Viridiplantae</taxon>
        <taxon>Streptophyta</taxon>
        <taxon>Embryophyta</taxon>
        <taxon>Tracheophyta</taxon>
        <taxon>Spermatophyta</taxon>
        <taxon>Magnoliopsida</taxon>
        <taxon>eudicotyledons</taxon>
        <taxon>Gunneridae</taxon>
        <taxon>Pentapetalae</taxon>
        <taxon>asterids</taxon>
        <taxon>campanulids</taxon>
        <taxon>Asterales</taxon>
        <taxon>Asteraceae</taxon>
        <taxon>Asteroideae</taxon>
        <taxon>Anthemideae</taxon>
        <taxon>Anthemidinae</taxon>
        <taxon>Tanacetum</taxon>
    </lineage>
</organism>
<dbReference type="EMBL" id="BQNB010009814">
    <property type="protein sequence ID" value="GJS68774.1"/>
    <property type="molecule type" value="Genomic_DNA"/>
</dbReference>
<gene>
    <name evidence="3" type="ORF">Tco_0683339</name>
</gene>
<comment type="caution">
    <text evidence="3">The sequence shown here is derived from an EMBL/GenBank/DDBJ whole genome shotgun (WGS) entry which is preliminary data.</text>
</comment>
<proteinExistence type="predicted"/>
<evidence type="ECO:0000313" key="3">
    <source>
        <dbReference type="EMBL" id="GJS68774.1"/>
    </source>
</evidence>
<dbReference type="Proteomes" id="UP001151760">
    <property type="component" value="Unassembled WGS sequence"/>
</dbReference>
<sequence length="202" mass="23448">MIDYQMDDMIKEKLALKEQIDSLKQNLSKQIKEKECLLQTFTVFKSGSKEKEDKHMENEIDLEKKIKKLDNIIYKVGQSAQTVHMKAQRIKPTLYDGIVISDKHVAIPVVDDEETLILEENSRSKMSKKGKDLEVIKKNISHKPIDYQKLNRLSDDFRKRFTPQQELSVEQDFWLRMSNPTSKPSNASPVKIEAVETRRGGV</sequence>
<feature type="compositionally biased region" description="Polar residues" evidence="2">
    <location>
        <begin position="178"/>
        <end position="188"/>
    </location>
</feature>
<name>A0ABQ4XTX5_9ASTR</name>
<keyword evidence="1" id="KW-0175">Coiled coil</keyword>
<evidence type="ECO:0000313" key="4">
    <source>
        <dbReference type="Proteomes" id="UP001151760"/>
    </source>
</evidence>
<feature type="region of interest" description="Disordered" evidence="2">
    <location>
        <begin position="178"/>
        <end position="202"/>
    </location>
</feature>
<protein>
    <submittedName>
        <fullName evidence="3">Uncharacterized protein</fullName>
    </submittedName>
</protein>
<keyword evidence="4" id="KW-1185">Reference proteome</keyword>
<feature type="compositionally biased region" description="Basic and acidic residues" evidence="2">
    <location>
        <begin position="193"/>
        <end position="202"/>
    </location>
</feature>
<reference evidence="3" key="1">
    <citation type="journal article" date="2022" name="Int. J. Mol. Sci.">
        <title>Draft Genome of Tanacetum Coccineum: Genomic Comparison of Closely Related Tanacetum-Family Plants.</title>
        <authorList>
            <person name="Yamashiro T."/>
            <person name="Shiraishi A."/>
            <person name="Nakayama K."/>
            <person name="Satake H."/>
        </authorList>
    </citation>
    <scope>NUCLEOTIDE SEQUENCE</scope>
</reference>
<reference evidence="3" key="2">
    <citation type="submission" date="2022-01" db="EMBL/GenBank/DDBJ databases">
        <authorList>
            <person name="Yamashiro T."/>
            <person name="Shiraishi A."/>
            <person name="Satake H."/>
            <person name="Nakayama K."/>
        </authorList>
    </citation>
    <scope>NUCLEOTIDE SEQUENCE</scope>
</reference>